<dbReference type="EMBL" id="CAIJDP010000075">
    <property type="protein sequence ID" value="CAD0006041.1"/>
    <property type="molecule type" value="Genomic_DNA"/>
</dbReference>
<dbReference type="Proteomes" id="UP000530060">
    <property type="component" value="Unassembled WGS sequence"/>
</dbReference>
<name>A0A6V6Z2S1_9FLAO</name>
<sequence>MAKKNLPIKLFQKRQKIDDRRVEGGGGDNIPKWELSGQLLAERAESFIEPINELIEVFQKRNTSRSFIPATLKIDIDDNAIAKSHRKDIQKIFNGKISKNNIIGFLDSNSAIVKVDSVEEGLQIKNNIANYLKNPRGISAIESIEVFKPFIVDIEENQAVKISLIDFLNYEINNAVKTAFVKYCKEFNIEAKEVNYSPGLIIFKIKNASQGVLDSISDFEALESITFMPKYQVETDSMESENTIDIKIPTEGVEYPIVGVLDTGVSKNPYLAPWLLDDKFSSYPDDLIDPMHGSCVSSIILYGDQLQGKNWTGNTGCKIFDATVFPDQKQESIDEDELVENIREAIKENNHIKIWNLSLGTAAESDINDFSDFGKALDDIQLANDVIICKSTGNCRNFEKGHPKSRVARSGDSVRSLVIGSVAHSKNTHDIADINHPSPFTRIGPGPANSIKPDIVSFGGNAGMKDGRRIENGVNAISHNGNSVKIIGTSFATPRVTSLLSELNFKINETFNPTLLKALAIHSAKYPTGISLPISERVNQMGFGIPDSADEIIYNDPHEITLILQENITRGEFIEILEFPFPESLVDDDGFFYGEIKITLVGQPVLREKQGAEYCQSNLELMFGTYENIKERDTTKANILNEIGPDDTQNVLLDSNYKSAHIKDTESEYARERVLLNYGKKYQPVKKYSVNLSEMKDARQRDSLAGNRKWYAKIKGTYRDFAETLAIQDGEELNQDFTLIVTIRDTKGQKQVYNEVSRLLAERNFLHSNIKIREEVNIRIENEKRE</sequence>
<evidence type="ECO:0000259" key="1">
    <source>
        <dbReference type="Pfam" id="PF00082"/>
    </source>
</evidence>
<feature type="domain" description="Peptidase S8/S53" evidence="1">
    <location>
        <begin position="257"/>
        <end position="525"/>
    </location>
</feature>
<dbReference type="Pfam" id="PF00082">
    <property type="entry name" value="Peptidase_S8"/>
    <property type="match status" value="1"/>
</dbReference>
<keyword evidence="3" id="KW-1185">Reference proteome</keyword>
<dbReference type="GO" id="GO:0006508">
    <property type="term" value="P:proteolysis"/>
    <property type="evidence" value="ECO:0007669"/>
    <property type="project" value="InterPro"/>
</dbReference>
<dbReference type="RefSeq" id="WP_180909490.1">
    <property type="nucleotide sequence ID" value="NZ_CAIJDP010000075.1"/>
</dbReference>
<dbReference type="Gene3D" id="3.40.50.200">
    <property type="entry name" value="Peptidase S8/S53 domain"/>
    <property type="match status" value="1"/>
</dbReference>
<dbReference type="SUPFAM" id="SSF52743">
    <property type="entry name" value="Subtilisin-like"/>
    <property type="match status" value="1"/>
</dbReference>
<dbReference type="InterPro" id="IPR034074">
    <property type="entry name" value="Y4bN_pept_dom"/>
</dbReference>
<dbReference type="InterPro" id="IPR000209">
    <property type="entry name" value="Peptidase_S8/S53_dom"/>
</dbReference>
<proteinExistence type="predicted"/>
<evidence type="ECO:0000313" key="2">
    <source>
        <dbReference type="EMBL" id="CAD0006041.1"/>
    </source>
</evidence>
<reference evidence="2 3" key="1">
    <citation type="submission" date="2020-06" db="EMBL/GenBank/DDBJ databases">
        <authorList>
            <person name="Criscuolo A."/>
        </authorList>
    </citation>
    <scope>NUCLEOTIDE SEQUENCE [LARGE SCALE GENOMIC DNA]</scope>
    <source>
        <strain evidence="3">CIP 111411</strain>
    </source>
</reference>
<gene>
    <name evidence="2" type="ORF">FLAT13_03097</name>
</gene>
<dbReference type="CDD" id="cd04847">
    <property type="entry name" value="Peptidases_S8_Subtilisin_like_2"/>
    <property type="match status" value="1"/>
</dbReference>
<organism evidence="2 3">
    <name type="scientific">Flavobacterium salmonis</name>
    <dbReference type="NCBI Taxonomy" id="2654844"/>
    <lineage>
        <taxon>Bacteria</taxon>
        <taxon>Pseudomonadati</taxon>
        <taxon>Bacteroidota</taxon>
        <taxon>Flavobacteriia</taxon>
        <taxon>Flavobacteriales</taxon>
        <taxon>Flavobacteriaceae</taxon>
        <taxon>Flavobacterium</taxon>
    </lineage>
</organism>
<dbReference type="InterPro" id="IPR036852">
    <property type="entry name" value="Peptidase_S8/S53_dom_sf"/>
</dbReference>
<dbReference type="AlphaFoldDB" id="A0A6V6Z2S1"/>
<evidence type="ECO:0000313" key="3">
    <source>
        <dbReference type="Proteomes" id="UP000530060"/>
    </source>
</evidence>
<protein>
    <recommendedName>
        <fullName evidence="1">Peptidase S8/S53 domain-containing protein</fullName>
    </recommendedName>
</protein>
<dbReference type="GO" id="GO:0004252">
    <property type="term" value="F:serine-type endopeptidase activity"/>
    <property type="evidence" value="ECO:0007669"/>
    <property type="project" value="InterPro"/>
</dbReference>
<accession>A0A6V6Z2S1</accession>
<comment type="caution">
    <text evidence="2">The sequence shown here is derived from an EMBL/GenBank/DDBJ whole genome shotgun (WGS) entry which is preliminary data.</text>
</comment>